<keyword evidence="6 9" id="KW-1133">Transmembrane helix</keyword>
<dbReference type="GO" id="GO:0031966">
    <property type="term" value="C:mitochondrial membrane"/>
    <property type="evidence" value="ECO:0007669"/>
    <property type="project" value="UniProtKB-SubCell"/>
</dbReference>
<dbReference type="AlphaFoldDB" id="A0A6G6A8V4"/>
<organism evidence="10">
    <name type="scientific">Corbicula fluminea</name>
    <name type="common">Asian freshwater clam</name>
    <name type="synonym">Tellina fluminea</name>
    <dbReference type="NCBI Taxonomy" id="45949"/>
    <lineage>
        <taxon>Eukaryota</taxon>
        <taxon>Metazoa</taxon>
        <taxon>Spiralia</taxon>
        <taxon>Lophotrochozoa</taxon>
        <taxon>Mollusca</taxon>
        <taxon>Bivalvia</taxon>
        <taxon>Autobranchia</taxon>
        <taxon>Heteroconchia</taxon>
        <taxon>Euheterodonta</taxon>
        <taxon>Imparidentia</taxon>
        <taxon>Neoheterodontei</taxon>
        <taxon>Venerida</taxon>
        <taxon>Cyrenoidea</taxon>
        <taxon>Cyrenidae</taxon>
        <taxon>Corbicula</taxon>
    </lineage>
</organism>
<keyword evidence="9 10" id="KW-0496">Mitochondrion</keyword>
<dbReference type="GeneID" id="44790242"/>
<feature type="transmembrane region" description="Helical" evidence="9">
    <location>
        <begin position="96"/>
        <end position="119"/>
    </location>
</feature>
<evidence type="ECO:0000256" key="6">
    <source>
        <dbReference type="ARBA" id="ARBA00022989"/>
    </source>
</evidence>
<keyword evidence="5 9" id="KW-0812">Transmembrane</keyword>
<evidence type="ECO:0000256" key="5">
    <source>
        <dbReference type="ARBA" id="ARBA00022692"/>
    </source>
</evidence>
<dbReference type="EC" id="7.1.1.2" evidence="9"/>
<proteinExistence type="inferred from homology"/>
<feature type="transmembrane region" description="Helical" evidence="9">
    <location>
        <begin position="68"/>
        <end position="90"/>
    </location>
</feature>
<dbReference type="InterPro" id="IPR038430">
    <property type="entry name" value="NDAH_ubi_oxred_su3_sf"/>
</dbReference>
<keyword evidence="4 9" id="KW-0813">Transport</keyword>
<keyword evidence="9" id="KW-0249">Electron transport</keyword>
<evidence type="ECO:0000256" key="3">
    <source>
        <dbReference type="ARBA" id="ARBA00021007"/>
    </source>
</evidence>
<reference evidence="11" key="2">
    <citation type="submission" date="2019-02" db="EMBL/GenBank/DDBJ databases">
        <authorList>
            <person name="Wu C."/>
            <person name="Chen Y."/>
        </authorList>
    </citation>
    <scope>NUCLEOTIDE SEQUENCE</scope>
</reference>
<dbReference type="Pfam" id="PF00507">
    <property type="entry name" value="Oxidored_q4"/>
    <property type="match status" value="1"/>
</dbReference>
<keyword evidence="9" id="KW-0830">Ubiquinone</keyword>
<accession>A0A6G6A8V4</accession>
<comment type="catalytic activity">
    <reaction evidence="8 9">
        <text>a ubiquinone + NADH + 5 H(+)(in) = a ubiquinol + NAD(+) + 4 H(+)(out)</text>
        <dbReference type="Rhea" id="RHEA:29091"/>
        <dbReference type="Rhea" id="RHEA-COMP:9565"/>
        <dbReference type="Rhea" id="RHEA-COMP:9566"/>
        <dbReference type="ChEBI" id="CHEBI:15378"/>
        <dbReference type="ChEBI" id="CHEBI:16389"/>
        <dbReference type="ChEBI" id="CHEBI:17976"/>
        <dbReference type="ChEBI" id="CHEBI:57540"/>
        <dbReference type="ChEBI" id="CHEBI:57945"/>
        <dbReference type="EC" id="7.1.1.2"/>
    </reaction>
</comment>
<dbReference type="GO" id="GO:0030964">
    <property type="term" value="C:NADH dehydrogenase complex"/>
    <property type="evidence" value="ECO:0007669"/>
    <property type="project" value="TreeGrafter"/>
</dbReference>
<feature type="transmembrane region" description="Helical" evidence="9">
    <location>
        <begin position="15"/>
        <end position="36"/>
    </location>
</feature>
<evidence type="ECO:0000256" key="1">
    <source>
        <dbReference type="ARBA" id="ARBA00004370"/>
    </source>
</evidence>
<dbReference type="EMBL" id="MK392334">
    <property type="protein sequence ID" value="QID04242.1"/>
    <property type="molecule type" value="Genomic_DNA"/>
</dbReference>
<gene>
    <name evidence="10" type="primary">nad3</name>
    <name evidence="11" type="synonym">ND3</name>
</gene>
<dbReference type="EMBL" id="MK587517">
    <property type="protein sequence ID" value="QVD39139.1"/>
    <property type="molecule type" value="Genomic_DNA"/>
</dbReference>
<evidence type="ECO:0000256" key="2">
    <source>
        <dbReference type="ARBA" id="ARBA00008472"/>
    </source>
</evidence>
<dbReference type="GO" id="GO:0008137">
    <property type="term" value="F:NADH dehydrogenase (ubiquinone) activity"/>
    <property type="evidence" value="ECO:0007669"/>
    <property type="project" value="UniProtKB-UniRule"/>
</dbReference>
<evidence type="ECO:0000256" key="9">
    <source>
        <dbReference type="RuleBase" id="RU003640"/>
    </source>
</evidence>
<evidence type="ECO:0000256" key="4">
    <source>
        <dbReference type="ARBA" id="ARBA00022448"/>
    </source>
</evidence>
<dbReference type="Gene3D" id="1.20.58.1610">
    <property type="entry name" value="NADH:ubiquinone/plastoquinone oxidoreductase, chain 3"/>
    <property type="match status" value="1"/>
</dbReference>
<sequence length="133" mass="15167">MIVMKENVFVVLQQALGLIGFVGFLTIALVLMGLVIGQGWREEWAKLTSFECGFDALSSSRCPFSLRFFMLALLFLIFDVEMVLVLPFIFSLKVVFLSFSFLSKCLVFVFMVVLFLGLVHEYNEGTLDWVEDK</sequence>
<dbReference type="PANTHER" id="PTHR11058:SF9">
    <property type="entry name" value="NADH-UBIQUINONE OXIDOREDUCTASE CHAIN 3"/>
    <property type="match status" value="1"/>
</dbReference>
<dbReference type="InterPro" id="IPR000440">
    <property type="entry name" value="NADH_UbQ/plastoQ_OxRdtase_su3"/>
</dbReference>
<reference evidence="10" key="1">
    <citation type="journal article" date="2019" name="Mitochondrial DNA Part B Resour">
        <title>The complete mitogenome of clam Corbicula fluminea determined usingnext-generation and PacBio sequencing.</title>
        <authorList>
            <person name="Zhang T."/>
            <person name="Yin J."/>
            <person name="Tang S."/>
            <person name="Li D."/>
            <person name="Liu X."/>
            <person name="Gu X."/>
            <person name="Liu Y."/>
        </authorList>
    </citation>
    <scope>NUCLEOTIDE SEQUENCE</scope>
    <source>
        <tissue evidence="10">Muscle</tissue>
    </source>
</reference>
<comment type="similarity">
    <text evidence="2 9">Belongs to the complex I subunit 3 family.</text>
</comment>
<comment type="subcellular location">
    <subcellularLocation>
        <location evidence="1">Membrane</location>
    </subcellularLocation>
    <subcellularLocation>
        <location evidence="9">Mitochondrion membrane</location>
        <topology evidence="9">Multi-pass membrane protein</topology>
    </subcellularLocation>
</comment>
<dbReference type="CTD" id="67122154"/>
<comment type="function">
    <text evidence="9">Core subunit of the mitochondrial membrane respiratory chain NADH dehydrogenase (Complex I) which catalyzes electron transfer from NADH through the respiratory chain, using ubiquinone as an electron acceptor. Essential for the catalytic activity of complex I.</text>
</comment>
<keyword evidence="9" id="KW-1278">Translocase</keyword>
<evidence type="ECO:0000256" key="7">
    <source>
        <dbReference type="ARBA" id="ARBA00023136"/>
    </source>
</evidence>
<evidence type="ECO:0000313" key="11">
    <source>
        <dbReference type="EMBL" id="QVD39139.1"/>
    </source>
</evidence>
<name>A0A6G6A8V4_CORFM</name>
<keyword evidence="7 9" id="KW-0472">Membrane</keyword>
<evidence type="ECO:0000256" key="8">
    <source>
        <dbReference type="ARBA" id="ARBA00049551"/>
    </source>
</evidence>
<geneLocation type="mitochondrion" evidence="10"/>
<dbReference type="PANTHER" id="PTHR11058">
    <property type="entry name" value="NADH-UBIQUINONE OXIDOREDUCTASE CHAIN 3"/>
    <property type="match status" value="1"/>
</dbReference>
<evidence type="ECO:0000313" key="10">
    <source>
        <dbReference type="EMBL" id="QID04242.1"/>
    </source>
</evidence>
<keyword evidence="9" id="KW-0679">Respiratory chain</keyword>
<dbReference type="RefSeq" id="YP_009734757.1">
    <property type="nucleotide sequence ID" value="NC_046410.1"/>
</dbReference>
<keyword evidence="9" id="KW-0520">NAD</keyword>
<protein>
    <recommendedName>
        <fullName evidence="3 9">NADH-ubiquinone oxidoreductase chain 3</fullName>
        <ecNumber evidence="9">7.1.1.2</ecNumber>
    </recommendedName>
</protein>